<dbReference type="AlphaFoldDB" id="A0A143YCG1"/>
<dbReference type="Gene3D" id="2.120.10.30">
    <property type="entry name" value="TolB, C-terminal domain"/>
    <property type="match status" value="2"/>
</dbReference>
<keyword evidence="3" id="KW-1185">Reference proteome</keyword>
<evidence type="ECO:0000259" key="1">
    <source>
        <dbReference type="Pfam" id="PF16472"/>
    </source>
</evidence>
<reference evidence="2 3" key="1">
    <citation type="submission" date="2016-02" db="EMBL/GenBank/DDBJ databases">
        <authorList>
            <person name="Wen L."/>
            <person name="He K."/>
            <person name="Yang H."/>
        </authorList>
    </citation>
    <scope>NUCLEOTIDE SEQUENCE [LARGE SCALE GENOMIC DNA]</scope>
    <source>
        <strain evidence="2">Trichococcus palustris</strain>
    </source>
</reference>
<dbReference type="Proteomes" id="UP000242754">
    <property type="component" value="Unassembled WGS sequence"/>
</dbReference>
<evidence type="ECO:0000313" key="3">
    <source>
        <dbReference type="Proteomes" id="UP000242754"/>
    </source>
</evidence>
<gene>
    <name evidence="2" type="ORF">Tpal_650</name>
</gene>
<feature type="domain" description="Prolow-density lipoprotein receptor-related protein 1-like beta-propeller" evidence="1">
    <location>
        <begin position="201"/>
        <end position="340"/>
    </location>
</feature>
<evidence type="ECO:0000313" key="2">
    <source>
        <dbReference type="EMBL" id="CZQ85562.1"/>
    </source>
</evidence>
<protein>
    <recommendedName>
        <fullName evidence="1">Prolow-density lipoprotein receptor-related protein 1-like beta-propeller domain-containing protein</fullName>
    </recommendedName>
</protein>
<feature type="domain" description="Prolow-density lipoprotein receptor-related protein 1-like beta-propeller" evidence="1">
    <location>
        <begin position="51"/>
        <end position="188"/>
    </location>
</feature>
<sequence length="341" mass="38285">MKRFKVYSLLISLVLVTLILYGCSLFKTSMDTNTNLESSASNNAAVNIIGNTNGNIINGGYAAQQGDWIYYSTKGIYKIKMDGTEKNKIGDDQAKYINVVGDWIYYTSQGIYKMKLDGTEKTMLYNDTVPDFMSVSGDWIYFTNGIYSGNLYKVKTDGSEKTKISSDPIGYMNIQGDWIYYSNGTRKEDFKMGNIYVPGFGNLYKMKLDGSEKTKISDDILGYINVSGDWIYYVDSVTTENSSGIANLYRIKTDGTEKNKLNDDETPFINVVGDWIYYSNGGDSGKLYKMKTDGSGNTKINNDSSGSINVVGDWIYYTYYSLFGQKEYKIKTDGTGRTEVN</sequence>
<dbReference type="InterPro" id="IPR032485">
    <property type="entry name" value="LRP1-like_beta_prop"/>
</dbReference>
<dbReference type="Pfam" id="PF16472">
    <property type="entry name" value="DUF5050"/>
    <property type="match status" value="2"/>
</dbReference>
<proteinExistence type="predicted"/>
<organism evidence="2 3">
    <name type="scientific">Trichococcus palustris</name>
    <dbReference type="NCBI Taxonomy" id="140314"/>
    <lineage>
        <taxon>Bacteria</taxon>
        <taxon>Bacillati</taxon>
        <taxon>Bacillota</taxon>
        <taxon>Bacilli</taxon>
        <taxon>Lactobacillales</taxon>
        <taxon>Carnobacteriaceae</taxon>
        <taxon>Trichococcus</taxon>
    </lineage>
</organism>
<dbReference type="InterPro" id="IPR011042">
    <property type="entry name" value="6-blade_b-propeller_TolB-like"/>
</dbReference>
<dbReference type="PROSITE" id="PS51257">
    <property type="entry name" value="PROKAR_LIPOPROTEIN"/>
    <property type="match status" value="1"/>
</dbReference>
<dbReference type="EMBL" id="FJNE01000002">
    <property type="protein sequence ID" value="CZQ85562.1"/>
    <property type="molecule type" value="Genomic_DNA"/>
</dbReference>
<dbReference type="PANTHER" id="PTHR32256:SF17">
    <property type="entry name" value="EGF-LIKE DOMAIN-CONTAINING PROTEIN"/>
    <property type="match status" value="1"/>
</dbReference>
<name>A0A143YCG1_9LACT</name>
<accession>A0A143YCG1</accession>
<dbReference type="OrthoDB" id="1889751at2"/>
<dbReference type="SUPFAM" id="SSF69304">
    <property type="entry name" value="Tricorn protease N-terminal domain"/>
    <property type="match status" value="1"/>
</dbReference>
<dbReference type="STRING" id="140314.SAMN04488076_101132"/>
<dbReference type="RefSeq" id="WP_087031351.1">
    <property type="nucleotide sequence ID" value="NZ_FJNE01000002.1"/>
</dbReference>
<dbReference type="PANTHER" id="PTHR32256">
    <property type="match status" value="1"/>
</dbReference>
<dbReference type="InterPro" id="IPR053369">
    <property type="entry name" value="SrfA-induced_signal"/>
</dbReference>